<keyword evidence="3" id="KW-1185">Reference proteome</keyword>
<evidence type="ECO:0000313" key="3">
    <source>
        <dbReference type="Proteomes" id="UP000250235"/>
    </source>
</evidence>
<sequence>MLRAPPRATVVHGGGHLRTVTGHRHCSCVQLKCPSPARCACGRSTLQCARAPHAAGTLRVAPGSDEIHRESGTSKSALEDLTNFSRTDRRRDRNKSNHEENGRRWAAAGGRRRKAASGGREMEVERGAASARDTASRGLTTLRLQNHNFGLTHRIMVKRLATSPHDPLGITDSACKNYLVMVSVQYGPFNTYIPFRSTTIGISRVARDPITMHTSRRSNSDIVSVTRYNKPLTGFKSLDWSLLHKPTTGSQIPKAGQPDDWRHH</sequence>
<feature type="region of interest" description="Disordered" evidence="1">
    <location>
        <begin position="61"/>
        <end position="137"/>
    </location>
</feature>
<dbReference type="Proteomes" id="UP000250235">
    <property type="component" value="Unassembled WGS sequence"/>
</dbReference>
<organism evidence="2 3">
    <name type="scientific">Dorcoceras hygrometricum</name>
    <dbReference type="NCBI Taxonomy" id="472368"/>
    <lineage>
        <taxon>Eukaryota</taxon>
        <taxon>Viridiplantae</taxon>
        <taxon>Streptophyta</taxon>
        <taxon>Embryophyta</taxon>
        <taxon>Tracheophyta</taxon>
        <taxon>Spermatophyta</taxon>
        <taxon>Magnoliopsida</taxon>
        <taxon>eudicotyledons</taxon>
        <taxon>Gunneridae</taxon>
        <taxon>Pentapetalae</taxon>
        <taxon>asterids</taxon>
        <taxon>lamiids</taxon>
        <taxon>Lamiales</taxon>
        <taxon>Gesneriaceae</taxon>
        <taxon>Didymocarpoideae</taxon>
        <taxon>Trichosporeae</taxon>
        <taxon>Loxocarpinae</taxon>
        <taxon>Dorcoceras</taxon>
    </lineage>
</organism>
<protein>
    <submittedName>
        <fullName evidence="2">Laccase-17-like</fullName>
    </submittedName>
</protein>
<name>A0A2Z7AFD1_9LAMI</name>
<feature type="compositionally biased region" description="Basic and acidic residues" evidence="1">
    <location>
        <begin position="86"/>
        <end position="103"/>
    </location>
</feature>
<dbReference type="EMBL" id="KV018113">
    <property type="protein sequence ID" value="KZV17641.1"/>
    <property type="molecule type" value="Genomic_DNA"/>
</dbReference>
<evidence type="ECO:0000256" key="1">
    <source>
        <dbReference type="SAM" id="MobiDB-lite"/>
    </source>
</evidence>
<gene>
    <name evidence="2" type="ORF">F511_23210</name>
</gene>
<accession>A0A2Z7AFD1</accession>
<evidence type="ECO:0000313" key="2">
    <source>
        <dbReference type="EMBL" id="KZV17641.1"/>
    </source>
</evidence>
<reference evidence="2 3" key="1">
    <citation type="journal article" date="2015" name="Proc. Natl. Acad. Sci. U.S.A.">
        <title>The resurrection genome of Boea hygrometrica: A blueprint for survival of dehydration.</title>
        <authorList>
            <person name="Xiao L."/>
            <person name="Yang G."/>
            <person name="Zhang L."/>
            <person name="Yang X."/>
            <person name="Zhao S."/>
            <person name="Ji Z."/>
            <person name="Zhou Q."/>
            <person name="Hu M."/>
            <person name="Wang Y."/>
            <person name="Chen M."/>
            <person name="Xu Y."/>
            <person name="Jin H."/>
            <person name="Xiao X."/>
            <person name="Hu G."/>
            <person name="Bao F."/>
            <person name="Hu Y."/>
            <person name="Wan P."/>
            <person name="Li L."/>
            <person name="Deng X."/>
            <person name="Kuang T."/>
            <person name="Xiang C."/>
            <person name="Zhu J.K."/>
            <person name="Oliver M.J."/>
            <person name="He Y."/>
        </authorList>
    </citation>
    <scope>NUCLEOTIDE SEQUENCE [LARGE SCALE GENOMIC DNA]</scope>
    <source>
        <strain evidence="3">cv. XS01</strain>
    </source>
</reference>
<proteinExistence type="predicted"/>
<dbReference type="AlphaFoldDB" id="A0A2Z7AFD1"/>